<dbReference type="AlphaFoldDB" id="A0A0C3QJI0"/>
<dbReference type="HOGENOM" id="CLU_007946_2_6_1"/>
<dbReference type="GO" id="GO:0016020">
    <property type="term" value="C:membrane"/>
    <property type="evidence" value="ECO:0007669"/>
    <property type="project" value="UniProtKB-SubCell"/>
</dbReference>
<keyword evidence="4" id="KW-0029">Amino-acid transport</keyword>
<dbReference type="InterPro" id="IPR004841">
    <property type="entry name" value="AA-permease/SLC12A_dom"/>
</dbReference>
<keyword evidence="6 7" id="KW-0472">Membrane</keyword>
<dbReference type="PANTHER" id="PTHR43341:SF9">
    <property type="entry name" value="DICARBOXYLIC AMINO ACID PERMEASE"/>
    <property type="match status" value="1"/>
</dbReference>
<evidence type="ECO:0000256" key="7">
    <source>
        <dbReference type="SAM" id="Phobius"/>
    </source>
</evidence>
<keyword evidence="3 7" id="KW-0812">Transmembrane</keyword>
<dbReference type="InterPro" id="IPR050524">
    <property type="entry name" value="APC_YAT"/>
</dbReference>
<dbReference type="Proteomes" id="UP000054248">
    <property type="component" value="Unassembled WGS sequence"/>
</dbReference>
<evidence type="ECO:0000256" key="5">
    <source>
        <dbReference type="ARBA" id="ARBA00022989"/>
    </source>
</evidence>
<dbReference type="PANTHER" id="PTHR43341">
    <property type="entry name" value="AMINO ACID PERMEASE"/>
    <property type="match status" value="1"/>
</dbReference>
<name>A0A0C3QJI0_9AGAM</name>
<evidence type="ECO:0000256" key="2">
    <source>
        <dbReference type="ARBA" id="ARBA00022448"/>
    </source>
</evidence>
<dbReference type="EMBL" id="KN822954">
    <property type="protein sequence ID" value="KIO32460.1"/>
    <property type="molecule type" value="Genomic_DNA"/>
</dbReference>
<gene>
    <name evidence="9" type="ORF">M407DRAFT_66590</name>
</gene>
<feature type="transmembrane region" description="Helical" evidence="7">
    <location>
        <begin position="12"/>
        <end position="39"/>
    </location>
</feature>
<dbReference type="Gene3D" id="1.20.1740.10">
    <property type="entry name" value="Amino acid/polyamine transporter I"/>
    <property type="match status" value="1"/>
</dbReference>
<dbReference type="Pfam" id="PF00324">
    <property type="entry name" value="AA_permease"/>
    <property type="match status" value="1"/>
</dbReference>
<comment type="subcellular location">
    <subcellularLocation>
        <location evidence="1">Membrane</location>
        <topology evidence="1">Multi-pass membrane protein</topology>
    </subcellularLocation>
</comment>
<keyword evidence="10" id="KW-1185">Reference proteome</keyword>
<accession>A0A0C3QJI0</accession>
<evidence type="ECO:0000313" key="9">
    <source>
        <dbReference type="EMBL" id="KIO32460.1"/>
    </source>
</evidence>
<reference evidence="10" key="2">
    <citation type="submission" date="2015-01" db="EMBL/GenBank/DDBJ databases">
        <title>Evolutionary Origins and Diversification of the Mycorrhizal Mutualists.</title>
        <authorList>
            <consortium name="DOE Joint Genome Institute"/>
            <consortium name="Mycorrhizal Genomics Consortium"/>
            <person name="Kohler A."/>
            <person name="Kuo A."/>
            <person name="Nagy L.G."/>
            <person name="Floudas D."/>
            <person name="Copeland A."/>
            <person name="Barry K.W."/>
            <person name="Cichocki N."/>
            <person name="Veneault-Fourrey C."/>
            <person name="LaButti K."/>
            <person name="Lindquist E.A."/>
            <person name="Lipzen A."/>
            <person name="Lundell T."/>
            <person name="Morin E."/>
            <person name="Murat C."/>
            <person name="Riley R."/>
            <person name="Ohm R."/>
            <person name="Sun H."/>
            <person name="Tunlid A."/>
            <person name="Henrissat B."/>
            <person name="Grigoriev I.V."/>
            <person name="Hibbett D.S."/>
            <person name="Martin F."/>
        </authorList>
    </citation>
    <scope>NUCLEOTIDE SEQUENCE [LARGE SCALE GENOMIC DNA]</scope>
    <source>
        <strain evidence="10">MUT 4182</strain>
    </source>
</reference>
<evidence type="ECO:0000256" key="3">
    <source>
        <dbReference type="ARBA" id="ARBA00022692"/>
    </source>
</evidence>
<keyword evidence="5 7" id="KW-1133">Transmembrane helix</keyword>
<feature type="non-terminal residue" evidence="9">
    <location>
        <position position="1"/>
    </location>
</feature>
<dbReference type="OrthoDB" id="3263915at2759"/>
<evidence type="ECO:0000259" key="8">
    <source>
        <dbReference type="Pfam" id="PF00324"/>
    </source>
</evidence>
<protein>
    <recommendedName>
        <fullName evidence="8">Amino acid permease/ SLC12A domain-containing protein</fullName>
    </recommendedName>
</protein>
<dbReference type="GO" id="GO:0015171">
    <property type="term" value="F:amino acid transmembrane transporter activity"/>
    <property type="evidence" value="ECO:0007669"/>
    <property type="project" value="TreeGrafter"/>
</dbReference>
<dbReference type="InterPro" id="IPR004840">
    <property type="entry name" value="Amino_acid_permease_CS"/>
</dbReference>
<evidence type="ECO:0000256" key="1">
    <source>
        <dbReference type="ARBA" id="ARBA00004141"/>
    </source>
</evidence>
<proteinExistence type="predicted"/>
<dbReference type="STRING" id="1051891.A0A0C3QJI0"/>
<evidence type="ECO:0000256" key="4">
    <source>
        <dbReference type="ARBA" id="ARBA00022970"/>
    </source>
</evidence>
<organism evidence="9 10">
    <name type="scientific">Tulasnella calospora MUT 4182</name>
    <dbReference type="NCBI Taxonomy" id="1051891"/>
    <lineage>
        <taxon>Eukaryota</taxon>
        <taxon>Fungi</taxon>
        <taxon>Dikarya</taxon>
        <taxon>Basidiomycota</taxon>
        <taxon>Agaricomycotina</taxon>
        <taxon>Agaricomycetes</taxon>
        <taxon>Cantharellales</taxon>
        <taxon>Tulasnellaceae</taxon>
        <taxon>Tulasnella</taxon>
    </lineage>
</organism>
<evidence type="ECO:0000313" key="10">
    <source>
        <dbReference type="Proteomes" id="UP000054248"/>
    </source>
</evidence>
<dbReference type="PROSITE" id="PS00218">
    <property type="entry name" value="AMINO_ACID_PERMEASE_1"/>
    <property type="match status" value="1"/>
</dbReference>
<feature type="domain" description="Amino acid permease/ SLC12A" evidence="8">
    <location>
        <begin position="1"/>
        <end position="86"/>
    </location>
</feature>
<evidence type="ECO:0000256" key="6">
    <source>
        <dbReference type="ARBA" id="ARBA00023136"/>
    </source>
</evidence>
<reference evidence="9 10" key="1">
    <citation type="submission" date="2014-04" db="EMBL/GenBank/DDBJ databases">
        <authorList>
            <consortium name="DOE Joint Genome Institute"/>
            <person name="Kuo A."/>
            <person name="Girlanda M."/>
            <person name="Perotto S."/>
            <person name="Kohler A."/>
            <person name="Nagy L.G."/>
            <person name="Floudas D."/>
            <person name="Copeland A."/>
            <person name="Barry K.W."/>
            <person name="Cichocki N."/>
            <person name="Veneault-Fourrey C."/>
            <person name="LaButti K."/>
            <person name="Lindquist E.A."/>
            <person name="Lipzen A."/>
            <person name="Lundell T."/>
            <person name="Morin E."/>
            <person name="Murat C."/>
            <person name="Sun H."/>
            <person name="Tunlid A."/>
            <person name="Henrissat B."/>
            <person name="Grigoriev I.V."/>
            <person name="Hibbett D.S."/>
            <person name="Martin F."/>
            <person name="Nordberg H.P."/>
            <person name="Cantor M.N."/>
            <person name="Hua S.X."/>
        </authorList>
    </citation>
    <scope>NUCLEOTIDE SEQUENCE [LARGE SCALE GENOMIC DNA]</scope>
    <source>
        <strain evidence="9 10">MUT 4182</strain>
    </source>
</reference>
<sequence length="92" mass="10126">GSGTALRRGGPLGMLLGYSFVGFICYLVMCALGEMAAYLPHKKGFSGYASRFVDPALGFALGWNYLFKYLIVTPNNLSAAGYIIFITRQRRF</sequence>
<feature type="transmembrane region" description="Helical" evidence="7">
    <location>
        <begin position="66"/>
        <end position="86"/>
    </location>
</feature>
<keyword evidence="2" id="KW-0813">Transport</keyword>